<dbReference type="SUPFAM" id="SSF52540">
    <property type="entry name" value="P-loop containing nucleoside triphosphate hydrolases"/>
    <property type="match status" value="1"/>
</dbReference>
<dbReference type="InterPro" id="IPR027417">
    <property type="entry name" value="P-loop_NTPase"/>
</dbReference>
<comment type="caution">
    <text evidence="3">The sequence shown here is derived from an EMBL/GenBank/DDBJ whole genome shotgun (WGS) entry which is preliminary data.</text>
</comment>
<evidence type="ECO:0000256" key="1">
    <source>
        <dbReference type="SAM" id="MobiDB-lite"/>
    </source>
</evidence>
<dbReference type="InterPro" id="IPR039421">
    <property type="entry name" value="Type_1_exporter"/>
</dbReference>
<dbReference type="Proteomes" id="UP000236520">
    <property type="component" value="Unassembled WGS sequence"/>
</dbReference>
<dbReference type="EMBL" id="LJIW01000001">
    <property type="protein sequence ID" value="PNG94232.1"/>
    <property type="molecule type" value="Genomic_DNA"/>
</dbReference>
<keyword evidence="4" id="KW-1185">Reference proteome</keyword>
<accession>A0A2J7Z1S9</accession>
<proteinExistence type="predicted"/>
<dbReference type="RefSeq" id="WP_102933087.1">
    <property type="nucleotide sequence ID" value="NZ_LJIW01000001.1"/>
</dbReference>
<dbReference type="Pfam" id="PF00005">
    <property type="entry name" value="ABC_tran"/>
    <property type="match status" value="1"/>
</dbReference>
<dbReference type="GO" id="GO:0005524">
    <property type="term" value="F:ATP binding"/>
    <property type="evidence" value="ECO:0007669"/>
    <property type="project" value="InterPro"/>
</dbReference>
<gene>
    <name evidence="3" type="ORF">SMF913_10257</name>
</gene>
<dbReference type="AlphaFoldDB" id="A0A2J7Z1S9"/>
<dbReference type="InterPro" id="IPR003439">
    <property type="entry name" value="ABC_transporter-like_ATP-bd"/>
</dbReference>
<feature type="region of interest" description="Disordered" evidence="1">
    <location>
        <begin position="95"/>
        <end position="117"/>
    </location>
</feature>
<reference evidence="3 4" key="1">
    <citation type="submission" date="2015-09" db="EMBL/GenBank/DDBJ databases">
        <title>Genome sequence, genome mining and natural product profiling of a biocontrol bacterium Streptomyces malaysiensis F913.</title>
        <authorList>
            <person name="Xu Y."/>
            <person name="Wei J."/>
            <person name="Xie J."/>
            <person name="Li T."/>
            <person name="Zhou Z."/>
        </authorList>
    </citation>
    <scope>NUCLEOTIDE SEQUENCE [LARGE SCALE GENOMIC DNA]</scope>
    <source>
        <strain evidence="3 4">F913</strain>
    </source>
</reference>
<dbReference type="Gene3D" id="3.40.50.300">
    <property type="entry name" value="P-loop containing nucleotide triphosphate hydrolases"/>
    <property type="match status" value="1"/>
</dbReference>
<feature type="domain" description="ABC transporter" evidence="2">
    <location>
        <begin position="3"/>
        <end position="84"/>
    </location>
</feature>
<dbReference type="PANTHER" id="PTHR43394">
    <property type="entry name" value="ATP-DEPENDENT PERMEASE MDL1, MITOCHONDRIAL"/>
    <property type="match status" value="1"/>
</dbReference>
<organism evidence="3 4">
    <name type="scientific">Streptomyces malaysiensis</name>
    <dbReference type="NCBI Taxonomy" id="92644"/>
    <lineage>
        <taxon>Bacteria</taxon>
        <taxon>Bacillati</taxon>
        <taxon>Actinomycetota</taxon>
        <taxon>Actinomycetes</taxon>
        <taxon>Kitasatosporales</taxon>
        <taxon>Streptomycetaceae</taxon>
        <taxon>Streptomyces</taxon>
        <taxon>Streptomyces violaceusniger group</taxon>
    </lineage>
</organism>
<sequence>MSRRGEVLAIVGANGSGKSTLAKLLAGLYAPAQGSVMRDEAGLATADPEQLWSWLAMLSQDTARWQVTARENLTLGQGDGDDRAVLCAAKAWGADCGPYSRWPDAERRSGGSRPRRS</sequence>
<name>A0A2J7Z1S9_STRMQ</name>
<dbReference type="GO" id="GO:0016887">
    <property type="term" value="F:ATP hydrolysis activity"/>
    <property type="evidence" value="ECO:0007669"/>
    <property type="project" value="InterPro"/>
</dbReference>
<protein>
    <recommendedName>
        <fullName evidence="2">ABC transporter domain-containing protein</fullName>
    </recommendedName>
</protein>
<dbReference type="PANTHER" id="PTHR43394:SF1">
    <property type="entry name" value="ATP-BINDING CASSETTE SUB-FAMILY B MEMBER 10, MITOCHONDRIAL"/>
    <property type="match status" value="1"/>
</dbReference>
<evidence type="ECO:0000259" key="2">
    <source>
        <dbReference type="Pfam" id="PF00005"/>
    </source>
</evidence>
<dbReference type="GO" id="GO:0015421">
    <property type="term" value="F:ABC-type oligopeptide transporter activity"/>
    <property type="evidence" value="ECO:0007669"/>
    <property type="project" value="TreeGrafter"/>
</dbReference>
<evidence type="ECO:0000313" key="4">
    <source>
        <dbReference type="Proteomes" id="UP000236520"/>
    </source>
</evidence>
<evidence type="ECO:0000313" key="3">
    <source>
        <dbReference type="EMBL" id="PNG94232.1"/>
    </source>
</evidence>